<dbReference type="EMBL" id="LT546645">
    <property type="protein sequence ID" value="SAI67555.1"/>
    <property type="molecule type" value="Genomic_DNA"/>
</dbReference>
<evidence type="ECO:0000256" key="2">
    <source>
        <dbReference type="ARBA" id="ARBA00023125"/>
    </source>
</evidence>
<dbReference type="GO" id="GO:0006355">
    <property type="term" value="P:regulation of DNA-templated transcription"/>
    <property type="evidence" value="ECO:0007669"/>
    <property type="project" value="InterPro"/>
</dbReference>
<dbReference type="GO" id="GO:0003677">
    <property type="term" value="F:DNA binding"/>
    <property type="evidence" value="ECO:0007669"/>
    <property type="project" value="UniProtKB-KW"/>
</dbReference>
<proteinExistence type="predicted"/>
<protein>
    <submittedName>
        <fullName evidence="5">Regulatory protein</fullName>
    </submittedName>
</protein>
<dbReference type="Pfam" id="PF00196">
    <property type="entry name" value="GerE"/>
    <property type="match status" value="1"/>
</dbReference>
<feature type="domain" description="HTH luxR-type" evidence="4">
    <location>
        <begin position="12"/>
        <end position="77"/>
    </location>
</feature>
<dbReference type="Gene3D" id="1.10.10.10">
    <property type="entry name" value="Winged helix-like DNA-binding domain superfamily/Winged helix DNA-binding domain"/>
    <property type="match status" value="1"/>
</dbReference>
<dbReference type="PROSITE" id="PS50043">
    <property type="entry name" value="HTH_LUXR_2"/>
    <property type="match status" value="1"/>
</dbReference>
<gene>
    <name evidence="5" type="primary">uhpA_1</name>
    <name evidence="5" type="ORF">SAMEA3906487_00792</name>
</gene>
<dbReference type="PANTHER" id="PTHR44688">
    <property type="entry name" value="DNA-BINDING TRANSCRIPTIONAL ACTIVATOR DEVR_DOSR"/>
    <property type="match status" value="1"/>
</dbReference>
<dbReference type="KEGG" id="btrm:SAMEA390648700792"/>
<reference evidence="5 6" key="1">
    <citation type="submission" date="2016-04" db="EMBL/GenBank/DDBJ databases">
        <authorList>
            <consortium name="Pathogen Informatics"/>
        </authorList>
    </citation>
    <scope>NUCLEOTIDE SEQUENCE [LARGE SCALE GENOMIC DNA]</scope>
    <source>
        <strain evidence="5 6">H044680328</strain>
    </source>
</reference>
<dbReference type="InterPro" id="IPR000792">
    <property type="entry name" value="Tscrpt_reg_LuxR_C"/>
</dbReference>
<keyword evidence="3" id="KW-0804">Transcription</keyword>
<keyword evidence="6" id="KW-1185">Reference proteome</keyword>
<evidence type="ECO:0000313" key="6">
    <source>
        <dbReference type="Proteomes" id="UP000076825"/>
    </source>
</evidence>
<dbReference type="PROSITE" id="PS00622">
    <property type="entry name" value="HTH_LUXR_1"/>
    <property type="match status" value="1"/>
</dbReference>
<dbReference type="SUPFAM" id="SSF46894">
    <property type="entry name" value="C-terminal effector domain of the bipartite response regulators"/>
    <property type="match status" value="1"/>
</dbReference>
<evidence type="ECO:0000256" key="1">
    <source>
        <dbReference type="ARBA" id="ARBA00023015"/>
    </source>
</evidence>
<dbReference type="PRINTS" id="PR00038">
    <property type="entry name" value="HTHLUXR"/>
</dbReference>
<dbReference type="Proteomes" id="UP000076825">
    <property type="component" value="Chromosome 1"/>
</dbReference>
<dbReference type="InterPro" id="IPR036388">
    <property type="entry name" value="WH-like_DNA-bd_sf"/>
</dbReference>
<dbReference type="AlphaFoldDB" id="A0A157PGV3"/>
<evidence type="ECO:0000259" key="4">
    <source>
        <dbReference type="PROSITE" id="PS50043"/>
    </source>
</evidence>
<name>A0A157PGV3_9BORD</name>
<sequence>MRPSPTPLVFLHTACRGGLTPREREVLDYLARGRANKVIAIELGISMRTVEAHRARVFRKLGVRNALELLCHMCPHRLASLAEPAPGEPGAPAAGAGCDTLSGCSAGPASLSVRRSDPDPAGE</sequence>
<dbReference type="InterPro" id="IPR016032">
    <property type="entry name" value="Sig_transdc_resp-reg_C-effctor"/>
</dbReference>
<accession>A0A157PGV3</accession>
<keyword evidence="2" id="KW-0238">DNA-binding</keyword>
<dbReference type="PANTHER" id="PTHR44688:SF16">
    <property type="entry name" value="DNA-BINDING TRANSCRIPTIONAL ACTIVATOR DEVR_DOSR"/>
    <property type="match status" value="1"/>
</dbReference>
<dbReference type="STRING" id="123899.SAMEA3906487_00792"/>
<dbReference type="SMART" id="SM00421">
    <property type="entry name" value="HTH_LUXR"/>
    <property type="match status" value="1"/>
</dbReference>
<organism evidence="5 6">
    <name type="scientific">Bordetella trematum</name>
    <dbReference type="NCBI Taxonomy" id="123899"/>
    <lineage>
        <taxon>Bacteria</taxon>
        <taxon>Pseudomonadati</taxon>
        <taxon>Pseudomonadota</taxon>
        <taxon>Betaproteobacteria</taxon>
        <taxon>Burkholderiales</taxon>
        <taxon>Alcaligenaceae</taxon>
        <taxon>Bordetella</taxon>
    </lineage>
</organism>
<evidence type="ECO:0000313" key="5">
    <source>
        <dbReference type="EMBL" id="SAI67555.1"/>
    </source>
</evidence>
<keyword evidence="1" id="KW-0805">Transcription regulation</keyword>
<dbReference type="CDD" id="cd06170">
    <property type="entry name" value="LuxR_C_like"/>
    <property type="match status" value="1"/>
</dbReference>
<evidence type="ECO:0000256" key="3">
    <source>
        <dbReference type="ARBA" id="ARBA00023163"/>
    </source>
</evidence>
<dbReference type="RefSeq" id="WP_165720825.1">
    <property type="nucleotide sequence ID" value="NZ_CP016340.1"/>
</dbReference>
<dbReference type="GeneID" id="56587802"/>